<reference evidence="1 2" key="1">
    <citation type="journal article" date="2014" name="Genome Biol. Evol.">
        <title>Acetic acid bacteria genomes reveal functional traits for adaptation to life in insect guts.</title>
        <authorList>
            <person name="Chouaia B."/>
            <person name="Gaiarsa S."/>
            <person name="Crotti E."/>
            <person name="Comandatore F."/>
            <person name="Degli Esposti M."/>
            <person name="Ricci I."/>
            <person name="Alma A."/>
            <person name="Favia G."/>
            <person name="Bandi C."/>
            <person name="Daffonchio D."/>
        </authorList>
    </citation>
    <scope>NUCLEOTIDE SEQUENCE [LARGE SCALE GENOMIC DNA]</scope>
    <source>
        <strain evidence="1 2">SF2.1</strain>
    </source>
</reference>
<dbReference type="GO" id="GO:0017147">
    <property type="term" value="F:Wnt-protein binding"/>
    <property type="evidence" value="ECO:0007669"/>
    <property type="project" value="TreeGrafter"/>
</dbReference>
<proteinExistence type="predicted"/>
<dbReference type="SMART" id="SM00135">
    <property type="entry name" value="LY"/>
    <property type="match status" value="4"/>
</dbReference>
<dbReference type="eggNOG" id="COG3391">
    <property type="taxonomic scope" value="Bacteria"/>
</dbReference>
<dbReference type="GO" id="GO:0060070">
    <property type="term" value="P:canonical Wnt signaling pathway"/>
    <property type="evidence" value="ECO:0007669"/>
    <property type="project" value="TreeGrafter"/>
</dbReference>
<sequence>MSRNNPHSLTGNAEETGADPLDAYDVLYTLETDPPQITALLTETGVVVSRCDARWGTPDGIWLDRTHIYWTNMGADYNVADGTIERARHDGSAHAVLVGHGLVVTPKQLAADPQAGWLYWCDREGMRIMRSRFDGADLQVLLQNGTYPRDTRDITRHCVGITLDPERQHLYWTQKGPPKGGKGRIFRMALALPEGADPASRDDVTLLADHLPEPIDLHFCPASNRLYWTDRGAPPDGNSLNVAEVTADGLCNHRVIFRGLDEGIGLAIDPQEKTAFVSDLGGNIRRIDIASGVAVILRHQSRTTGVFLVPRR</sequence>
<reference evidence="1 2" key="2">
    <citation type="journal article" date="2014" name="PLoS ONE">
        <title>Evolution of mitochondria reconstructed from the energy metabolism of living bacteria.</title>
        <authorList>
            <person name="Degli Esposti M."/>
            <person name="Chouaia B."/>
            <person name="Comandatore F."/>
            <person name="Crotti E."/>
            <person name="Sassera D."/>
            <person name="Lievens P.M."/>
            <person name="Daffonchio D."/>
            <person name="Bandi C."/>
        </authorList>
    </citation>
    <scope>NUCLEOTIDE SEQUENCE [LARGE SCALE GENOMIC DNA]</scope>
    <source>
        <strain evidence="1 2">SF2.1</strain>
    </source>
</reference>
<evidence type="ECO:0000313" key="2">
    <source>
        <dbReference type="Proteomes" id="UP000027583"/>
    </source>
</evidence>
<dbReference type="PANTHER" id="PTHR46513">
    <property type="entry name" value="VITELLOGENIN RECEPTOR-LIKE PROTEIN-RELATED-RELATED"/>
    <property type="match status" value="1"/>
</dbReference>
<dbReference type="RefSeq" id="WP_023978955.1">
    <property type="nucleotide sequence ID" value="NZ_CBLX010000013.1"/>
</dbReference>
<dbReference type="AlphaFoldDB" id="A0A060QGG8"/>
<evidence type="ECO:0000313" key="1">
    <source>
        <dbReference type="EMBL" id="CDG40045.1"/>
    </source>
</evidence>
<gene>
    <name evidence="1" type="ORF">ASAP_2000</name>
</gene>
<dbReference type="Gene3D" id="2.120.10.30">
    <property type="entry name" value="TolB, C-terminal domain"/>
    <property type="match status" value="2"/>
</dbReference>
<dbReference type="SUPFAM" id="SSF63829">
    <property type="entry name" value="Calcium-dependent phosphotriesterase"/>
    <property type="match status" value="1"/>
</dbReference>
<name>A0A060QGG8_9PROT</name>
<dbReference type="InterPro" id="IPR050778">
    <property type="entry name" value="Cueball_EGF_LRP_Nidogen"/>
</dbReference>
<dbReference type="EMBL" id="CBLX010000013">
    <property type="protein sequence ID" value="CDG40045.1"/>
    <property type="molecule type" value="Genomic_DNA"/>
</dbReference>
<comment type="caution">
    <text evidence="1">The sequence shown here is derived from an EMBL/GenBank/DDBJ whole genome shotgun (WGS) entry which is preliminary data.</text>
</comment>
<dbReference type="PANTHER" id="PTHR46513:SF13">
    <property type="entry name" value="EGF-LIKE DOMAIN-CONTAINING PROTEIN"/>
    <property type="match status" value="1"/>
</dbReference>
<accession>A0A060QGG8</accession>
<dbReference type="InterPro" id="IPR000033">
    <property type="entry name" value="LDLR_classB_rpt"/>
</dbReference>
<dbReference type="Proteomes" id="UP000027583">
    <property type="component" value="Unassembled WGS sequence"/>
</dbReference>
<organism evidence="1 2">
    <name type="scientific">Asaia bogorensis</name>
    <dbReference type="NCBI Taxonomy" id="91915"/>
    <lineage>
        <taxon>Bacteria</taxon>
        <taxon>Pseudomonadati</taxon>
        <taxon>Pseudomonadota</taxon>
        <taxon>Alphaproteobacteria</taxon>
        <taxon>Acetobacterales</taxon>
        <taxon>Acetobacteraceae</taxon>
        <taxon>Asaia</taxon>
    </lineage>
</organism>
<dbReference type="InterPro" id="IPR011042">
    <property type="entry name" value="6-blade_b-propeller_TolB-like"/>
</dbReference>
<dbReference type="GO" id="GO:0005886">
    <property type="term" value="C:plasma membrane"/>
    <property type="evidence" value="ECO:0007669"/>
    <property type="project" value="TreeGrafter"/>
</dbReference>
<dbReference type="GO" id="GO:0042813">
    <property type="term" value="F:Wnt receptor activity"/>
    <property type="evidence" value="ECO:0007669"/>
    <property type="project" value="TreeGrafter"/>
</dbReference>
<protein>
    <submittedName>
        <fullName evidence="1">Uncharacterized protein</fullName>
    </submittedName>
</protein>